<name>A0A511JM92_9CELL</name>
<dbReference type="EMBL" id="BJWH01000013">
    <property type="protein sequence ID" value="GEL99005.1"/>
    <property type="molecule type" value="Genomic_DNA"/>
</dbReference>
<evidence type="ECO:0000313" key="1">
    <source>
        <dbReference type="EMBL" id="GEL99005.1"/>
    </source>
</evidence>
<proteinExistence type="predicted"/>
<evidence type="ECO:0000313" key="2">
    <source>
        <dbReference type="Proteomes" id="UP000321049"/>
    </source>
</evidence>
<gene>
    <name evidence="1" type="ORF">CTE05_25520</name>
</gene>
<organism evidence="1 2">
    <name type="scientific">Cellulomonas terrae</name>
    <dbReference type="NCBI Taxonomy" id="311234"/>
    <lineage>
        <taxon>Bacteria</taxon>
        <taxon>Bacillati</taxon>
        <taxon>Actinomycetota</taxon>
        <taxon>Actinomycetes</taxon>
        <taxon>Micrococcales</taxon>
        <taxon>Cellulomonadaceae</taxon>
        <taxon>Cellulomonas</taxon>
    </lineage>
</organism>
<keyword evidence="2" id="KW-1185">Reference proteome</keyword>
<sequence length="303" mass="33874">MSSDPFKDFMDAYEPARSAQDWNAVVDAAAELARRTALEVLRTIGVDAPTGASPVALVLLAKEEAPSRNDRFINPEVLPTDRLRDLYRAIWWLRKSLPEVRVSGALAPDAPYNGVRHLVTSLLNDSQKLLVACPQPARPVPSYFQVSPRGDVTEATFPEIDEDIFEEWYTAAHSLVQFDPDAWDPQDAVIEDDAEWDDVILLPDIETDVYSDRFCEAIESVRREGDTHVWLPIGVIRGEERRQYWLPNIFGPAAADTWGLQNELAQDRTVVLPYAGDGDPLFAGRARQAVEDAGVVLNWHAPI</sequence>
<dbReference type="Proteomes" id="UP000321049">
    <property type="component" value="Unassembled WGS sequence"/>
</dbReference>
<protein>
    <submittedName>
        <fullName evidence="1">Uncharacterized protein</fullName>
    </submittedName>
</protein>
<comment type="caution">
    <text evidence="1">The sequence shown here is derived from an EMBL/GenBank/DDBJ whole genome shotgun (WGS) entry which is preliminary data.</text>
</comment>
<reference evidence="1 2" key="1">
    <citation type="submission" date="2019-07" db="EMBL/GenBank/DDBJ databases">
        <title>Whole genome shotgun sequence of Cellulomonas terrae NBRC 100819.</title>
        <authorList>
            <person name="Hosoyama A."/>
            <person name="Uohara A."/>
            <person name="Ohji S."/>
            <person name="Ichikawa N."/>
        </authorList>
    </citation>
    <scope>NUCLEOTIDE SEQUENCE [LARGE SCALE GENOMIC DNA]</scope>
    <source>
        <strain evidence="1 2">NBRC 100819</strain>
    </source>
</reference>
<accession>A0A511JM92</accession>
<dbReference type="AlphaFoldDB" id="A0A511JM92"/>